<feature type="transmembrane region" description="Helical" evidence="1">
    <location>
        <begin position="6"/>
        <end position="29"/>
    </location>
</feature>
<feature type="transmembrane region" description="Helical" evidence="1">
    <location>
        <begin position="108"/>
        <end position="128"/>
    </location>
</feature>
<dbReference type="Proteomes" id="UP000559626">
    <property type="component" value="Unassembled WGS sequence"/>
</dbReference>
<feature type="transmembrane region" description="Helical" evidence="1">
    <location>
        <begin position="134"/>
        <end position="153"/>
    </location>
</feature>
<dbReference type="EMBL" id="JABBGH010000002">
    <property type="protein sequence ID" value="NML66718.1"/>
    <property type="molecule type" value="Genomic_DNA"/>
</dbReference>
<keyword evidence="1" id="KW-0472">Membrane</keyword>
<gene>
    <name evidence="2" type="ORF">HHL22_16035</name>
</gene>
<accession>A0A7Y0FNA8</accession>
<feature type="transmembrane region" description="Helical" evidence="1">
    <location>
        <begin position="73"/>
        <end position="96"/>
    </location>
</feature>
<dbReference type="RefSeq" id="WP_169532346.1">
    <property type="nucleotide sequence ID" value="NZ_JABBGH010000002.1"/>
</dbReference>
<proteinExistence type="predicted"/>
<name>A0A7Y0FNA8_9BACT</name>
<evidence type="ECO:0000313" key="2">
    <source>
        <dbReference type="EMBL" id="NML66718.1"/>
    </source>
</evidence>
<feature type="transmembrane region" description="Helical" evidence="1">
    <location>
        <begin position="41"/>
        <end position="67"/>
    </location>
</feature>
<keyword evidence="3" id="KW-1185">Reference proteome</keyword>
<organism evidence="2 3">
    <name type="scientific">Hymenobacter polaris</name>
    <dbReference type="NCBI Taxonomy" id="2682546"/>
    <lineage>
        <taxon>Bacteria</taxon>
        <taxon>Pseudomonadati</taxon>
        <taxon>Bacteroidota</taxon>
        <taxon>Cytophagia</taxon>
        <taxon>Cytophagales</taxon>
        <taxon>Hymenobacteraceae</taxon>
        <taxon>Hymenobacter</taxon>
    </lineage>
</organism>
<dbReference type="AlphaFoldDB" id="A0A7Y0FNA8"/>
<evidence type="ECO:0000313" key="3">
    <source>
        <dbReference type="Proteomes" id="UP000559626"/>
    </source>
</evidence>
<feature type="transmembrane region" description="Helical" evidence="1">
    <location>
        <begin position="174"/>
        <end position="193"/>
    </location>
</feature>
<keyword evidence="1" id="KW-0812">Transmembrane</keyword>
<protein>
    <recommendedName>
        <fullName evidence="4">DUF2306 domain-containing protein</fullName>
    </recommendedName>
</protein>
<keyword evidence="1" id="KW-1133">Transmembrane helix</keyword>
<evidence type="ECO:0000256" key="1">
    <source>
        <dbReference type="SAM" id="Phobius"/>
    </source>
</evidence>
<reference evidence="2 3" key="1">
    <citation type="submission" date="2020-04" db="EMBL/GenBank/DDBJ databases">
        <title>Hymenobacter polaris sp. nov., isolated from Arctic soil.</title>
        <authorList>
            <person name="Dahal R.H."/>
        </authorList>
    </citation>
    <scope>NUCLEOTIDE SEQUENCE [LARGE SCALE GENOMIC DNA]</scope>
    <source>
        <strain evidence="2 3">RP-2-7</strain>
    </source>
</reference>
<comment type="caution">
    <text evidence="2">The sequence shown here is derived from an EMBL/GenBank/DDBJ whole genome shotgun (WGS) entry which is preliminary data.</text>
</comment>
<sequence>MATWLVYTRYLHIAAGFLGFFVAPVALAVRKGGVAHRRWGLVFFWAMLVAGTTSLLLAGGQLLWVALPAGRAVALMFLLITGLFSLYLAAFGYRALALKKLGYGQRPALVDWLMAGVGLPVFGFFIYYGLRQGIVPAVVFGGAGVVRTGTQLWSYLRSAPPRPGQWLRNHISGFVGAYVAAVSAFSATSLHFIPWPWNFLWPTLLGVPYMLWAQRRYVGTQGPQPARVVLPEVGMA</sequence>
<evidence type="ECO:0008006" key="4">
    <source>
        <dbReference type="Google" id="ProtNLM"/>
    </source>
</evidence>